<keyword evidence="1" id="KW-0472">Membrane</keyword>
<evidence type="ECO:0000256" key="1">
    <source>
        <dbReference type="SAM" id="Phobius"/>
    </source>
</evidence>
<gene>
    <name evidence="2" type="ORF">GETHLI_01010</name>
</gene>
<keyword evidence="1" id="KW-0812">Transmembrane</keyword>
<keyword evidence="3" id="KW-1185">Reference proteome</keyword>
<accession>A0ABQ5QAL9</accession>
<evidence type="ECO:0000313" key="3">
    <source>
        <dbReference type="Proteomes" id="UP001165069"/>
    </source>
</evidence>
<keyword evidence="1" id="KW-1133">Transmembrane helix</keyword>
<dbReference type="Proteomes" id="UP001165069">
    <property type="component" value="Unassembled WGS sequence"/>
</dbReference>
<evidence type="ECO:0000313" key="2">
    <source>
        <dbReference type="EMBL" id="GLH71599.1"/>
    </source>
</evidence>
<organism evidence="2 3">
    <name type="scientific">Geothrix limicola</name>
    <dbReference type="NCBI Taxonomy" id="2927978"/>
    <lineage>
        <taxon>Bacteria</taxon>
        <taxon>Pseudomonadati</taxon>
        <taxon>Acidobacteriota</taxon>
        <taxon>Holophagae</taxon>
        <taxon>Holophagales</taxon>
        <taxon>Holophagaceae</taxon>
        <taxon>Geothrix</taxon>
    </lineage>
</organism>
<comment type="caution">
    <text evidence="2">The sequence shown here is derived from an EMBL/GenBank/DDBJ whole genome shotgun (WGS) entry which is preliminary data.</text>
</comment>
<dbReference type="EMBL" id="BSDE01000001">
    <property type="protein sequence ID" value="GLH71599.1"/>
    <property type="molecule type" value="Genomic_DNA"/>
</dbReference>
<feature type="transmembrane region" description="Helical" evidence="1">
    <location>
        <begin position="74"/>
        <end position="95"/>
    </location>
</feature>
<name>A0ABQ5QAL9_9BACT</name>
<protein>
    <submittedName>
        <fullName evidence="2">Uncharacterized protein</fullName>
    </submittedName>
</protein>
<reference evidence="2 3" key="1">
    <citation type="journal article" date="2023" name="Antonie Van Leeuwenhoek">
        <title>Mesoterricola silvestris gen. nov., sp. nov., Mesoterricola sediminis sp. nov., Geothrix oryzae sp. nov., Geothrix edaphica sp. nov., Geothrix rubra sp. nov., and Geothrix limicola sp. nov., six novel members of Acidobacteriota isolated from soils.</title>
        <authorList>
            <person name="Itoh H."/>
            <person name="Sugisawa Y."/>
            <person name="Mise K."/>
            <person name="Xu Z."/>
            <person name="Kuniyasu M."/>
            <person name="Ushijima N."/>
            <person name="Kawano K."/>
            <person name="Kobayashi E."/>
            <person name="Shiratori Y."/>
            <person name="Masuda Y."/>
            <person name="Senoo K."/>
        </authorList>
    </citation>
    <scope>NUCLEOTIDE SEQUENCE [LARGE SCALE GENOMIC DNA]</scope>
    <source>
        <strain evidence="2 3">Red804</strain>
    </source>
</reference>
<proteinExistence type="predicted"/>
<feature type="transmembrane region" description="Helical" evidence="1">
    <location>
        <begin position="34"/>
        <end position="54"/>
    </location>
</feature>
<sequence>MIPIIRRGGLLKPFMTWLKFRFSLEREPDMERRLFQPWFLAAFALNVIVLLTLDHLHPDWPTLFKTPLDRYLDLATGFLVSVVACILMLWVVVANHARSGGASSR</sequence>